<evidence type="ECO:0000313" key="2">
    <source>
        <dbReference type="Proteomes" id="UP000262073"/>
    </source>
</evidence>
<dbReference type="KEGG" id="salm:D0Y50_09665"/>
<gene>
    <name evidence="1" type="ORF">D0Y50_09665</name>
</gene>
<sequence>MLSSTINNVHFWPAPINRRAYSSSTFWECIGIIFGQVLSQIRNWPFDPFIARHTMPPPTLFVWLWQRDTNRQPEHHMIMNDTALL</sequence>
<name>A0A346NM56_9ALTE</name>
<reference evidence="1 2" key="1">
    <citation type="submission" date="2018-08" db="EMBL/GenBank/DDBJ databases">
        <title>Salinimonas sediminis sp. nov., a piezophilic bacterium isolated from a deep-sea sediment sample from the New Britain Trench.</title>
        <authorList>
            <person name="Cao J."/>
        </authorList>
    </citation>
    <scope>NUCLEOTIDE SEQUENCE [LARGE SCALE GENOMIC DNA]</scope>
    <source>
        <strain evidence="1 2">N102</strain>
    </source>
</reference>
<accession>A0A346NM56</accession>
<evidence type="ECO:0000313" key="1">
    <source>
        <dbReference type="EMBL" id="AXR06613.1"/>
    </source>
</evidence>
<protein>
    <submittedName>
        <fullName evidence="1">Uncharacterized protein</fullName>
    </submittedName>
</protein>
<dbReference type="RefSeq" id="WP_117316702.1">
    <property type="nucleotide sequence ID" value="NZ_CP031769.1"/>
</dbReference>
<organism evidence="1 2">
    <name type="scientific">Salinimonas sediminis</name>
    <dbReference type="NCBI Taxonomy" id="2303538"/>
    <lineage>
        <taxon>Bacteria</taxon>
        <taxon>Pseudomonadati</taxon>
        <taxon>Pseudomonadota</taxon>
        <taxon>Gammaproteobacteria</taxon>
        <taxon>Alteromonadales</taxon>
        <taxon>Alteromonadaceae</taxon>
        <taxon>Alteromonas/Salinimonas group</taxon>
        <taxon>Salinimonas</taxon>
    </lineage>
</organism>
<dbReference type="EMBL" id="CP031769">
    <property type="protein sequence ID" value="AXR06613.1"/>
    <property type="molecule type" value="Genomic_DNA"/>
</dbReference>
<keyword evidence="2" id="KW-1185">Reference proteome</keyword>
<proteinExistence type="predicted"/>
<dbReference type="AlphaFoldDB" id="A0A346NM56"/>
<dbReference type="Proteomes" id="UP000262073">
    <property type="component" value="Chromosome"/>
</dbReference>